<evidence type="ECO:0000259" key="10">
    <source>
        <dbReference type="Pfam" id="PF01138"/>
    </source>
</evidence>
<gene>
    <name evidence="11" type="ORF">MOBT1_002032</name>
</gene>
<dbReference type="GO" id="GO:0034475">
    <property type="term" value="P:U4 snRNA 3'-end processing"/>
    <property type="evidence" value="ECO:0007669"/>
    <property type="project" value="TreeGrafter"/>
</dbReference>
<keyword evidence="5" id="KW-0698">rRNA processing</keyword>
<dbReference type="GO" id="GO:0071035">
    <property type="term" value="P:nuclear polyadenylation-dependent rRNA catabolic process"/>
    <property type="evidence" value="ECO:0007669"/>
    <property type="project" value="TreeGrafter"/>
</dbReference>
<dbReference type="InterPro" id="IPR050590">
    <property type="entry name" value="Exosome_comp_Rrp42_subfam"/>
</dbReference>
<dbReference type="Proteomes" id="UP001214603">
    <property type="component" value="Chromosome 4"/>
</dbReference>
<comment type="subcellular location">
    <subcellularLocation>
        <location evidence="1">Cytoplasm</location>
    </subcellularLocation>
    <subcellularLocation>
        <location evidence="2">Nucleus</location>
        <location evidence="2">Nucleolus</location>
    </subcellularLocation>
</comment>
<dbReference type="GO" id="GO:0005730">
    <property type="term" value="C:nucleolus"/>
    <property type="evidence" value="ECO:0007669"/>
    <property type="project" value="UniProtKB-SubCell"/>
</dbReference>
<evidence type="ECO:0000256" key="3">
    <source>
        <dbReference type="ARBA" id="ARBA00006678"/>
    </source>
</evidence>
<dbReference type="InterPro" id="IPR027408">
    <property type="entry name" value="PNPase/RNase_PH_dom_sf"/>
</dbReference>
<proteinExistence type="inferred from homology"/>
<dbReference type="GO" id="GO:0034476">
    <property type="term" value="P:U5 snRNA 3'-end processing"/>
    <property type="evidence" value="ECO:0007669"/>
    <property type="project" value="TreeGrafter"/>
</dbReference>
<dbReference type="InterPro" id="IPR020568">
    <property type="entry name" value="Ribosomal_Su5_D2-typ_SF"/>
</dbReference>
<reference evidence="11" key="1">
    <citation type="submission" date="2023-03" db="EMBL/GenBank/DDBJ databases">
        <title>Mating type loci evolution in Malassezia.</title>
        <authorList>
            <person name="Coelho M.A."/>
        </authorList>
    </citation>
    <scope>NUCLEOTIDE SEQUENCE</scope>
    <source>
        <strain evidence="11">CBS 7876</strain>
    </source>
</reference>
<dbReference type="Pfam" id="PF01138">
    <property type="entry name" value="RNase_PH"/>
    <property type="match status" value="1"/>
</dbReference>
<protein>
    <recommendedName>
        <fullName evidence="9">Ribosomal RNA-processing protein 43</fullName>
    </recommendedName>
</protein>
<dbReference type="SUPFAM" id="SSF54211">
    <property type="entry name" value="Ribosomal protein S5 domain 2-like"/>
    <property type="match status" value="1"/>
</dbReference>
<feature type="domain" description="Exoribonuclease phosphorolytic" evidence="10">
    <location>
        <begin position="42"/>
        <end position="178"/>
    </location>
</feature>
<organism evidence="11 12">
    <name type="scientific">Malassezia obtusa</name>
    <dbReference type="NCBI Taxonomy" id="76774"/>
    <lineage>
        <taxon>Eukaryota</taxon>
        <taxon>Fungi</taxon>
        <taxon>Dikarya</taxon>
        <taxon>Basidiomycota</taxon>
        <taxon>Ustilaginomycotina</taxon>
        <taxon>Malasseziomycetes</taxon>
        <taxon>Malasseziales</taxon>
        <taxon>Malasseziaceae</taxon>
        <taxon>Malassezia</taxon>
    </lineage>
</organism>
<dbReference type="SUPFAM" id="SSF55666">
    <property type="entry name" value="Ribonuclease PH domain 2-like"/>
    <property type="match status" value="1"/>
</dbReference>
<name>A0AAF0E583_9BASI</name>
<dbReference type="PANTHER" id="PTHR11097">
    <property type="entry name" value="EXOSOME COMPLEX EXONUCLEASE RIBOSOMAL RNA PROCESSING PROTEIN"/>
    <property type="match status" value="1"/>
</dbReference>
<dbReference type="GO" id="GO:0000176">
    <property type="term" value="C:nuclear exosome (RNase complex)"/>
    <property type="evidence" value="ECO:0007669"/>
    <property type="project" value="UniProtKB-ARBA"/>
</dbReference>
<keyword evidence="4" id="KW-0963">Cytoplasm</keyword>
<evidence type="ECO:0000256" key="1">
    <source>
        <dbReference type="ARBA" id="ARBA00004496"/>
    </source>
</evidence>
<dbReference type="EMBL" id="CP119937">
    <property type="protein sequence ID" value="WFD03343.1"/>
    <property type="molecule type" value="Genomic_DNA"/>
</dbReference>
<evidence type="ECO:0000256" key="2">
    <source>
        <dbReference type="ARBA" id="ARBA00004604"/>
    </source>
</evidence>
<dbReference type="InterPro" id="IPR001247">
    <property type="entry name" value="ExoRNase_PH_dom1"/>
</dbReference>
<dbReference type="GO" id="GO:0071038">
    <property type="term" value="P:TRAMP-dependent tRNA surveillance pathway"/>
    <property type="evidence" value="ECO:0007669"/>
    <property type="project" value="TreeGrafter"/>
</dbReference>
<dbReference type="GO" id="GO:0000177">
    <property type="term" value="C:cytoplasmic exosome (RNase complex)"/>
    <property type="evidence" value="ECO:0007669"/>
    <property type="project" value="TreeGrafter"/>
</dbReference>
<dbReference type="PANTHER" id="PTHR11097:SF9">
    <property type="entry name" value="EXOSOME COMPLEX COMPONENT RRP43"/>
    <property type="match status" value="1"/>
</dbReference>
<dbReference type="GO" id="GO:0035925">
    <property type="term" value="F:mRNA 3'-UTR AU-rich region binding"/>
    <property type="evidence" value="ECO:0007669"/>
    <property type="project" value="TreeGrafter"/>
</dbReference>
<sequence>MAGNGAESADVQTAIFKKLYPVDFLRRHLEEQVREDGRALDEFRPVSLATGILTHGSGSALVRFGAGTMVTAAVQAQVTEPHHDRPHEGFIVPSIDLSPLCSPQYRLGPPSDDAQALSHYLQLFLDQSQALPRESLCIEPGVAVWSLHVDVVCVSADGNVLDAAALAAIAALGDCKLPHVLHCESAQMCVCARERTEKLALQYLPILSTFGLYDSYVFRLPSTYLLADLAAFEESLVSARTHIGIGEASDDADVFFLRHAGNALAARAQGLHNGELLEHCIDAARTHAKVLRKLVRESLKQ</sequence>
<dbReference type="AlphaFoldDB" id="A0AAF0E583"/>
<keyword evidence="7" id="KW-0694">RNA-binding</keyword>
<evidence type="ECO:0000256" key="8">
    <source>
        <dbReference type="ARBA" id="ARBA00023242"/>
    </source>
</evidence>
<evidence type="ECO:0000256" key="6">
    <source>
        <dbReference type="ARBA" id="ARBA00022835"/>
    </source>
</evidence>
<evidence type="ECO:0000256" key="5">
    <source>
        <dbReference type="ARBA" id="ARBA00022552"/>
    </source>
</evidence>
<dbReference type="GO" id="GO:0034473">
    <property type="term" value="P:U1 snRNA 3'-end processing"/>
    <property type="evidence" value="ECO:0007669"/>
    <property type="project" value="TreeGrafter"/>
</dbReference>
<dbReference type="GO" id="GO:0000467">
    <property type="term" value="P:exonucleolytic trimming to generate mature 3'-end of 5.8S rRNA from tricistronic rRNA transcript (SSU-rRNA, 5.8S rRNA, LSU-rRNA)"/>
    <property type="evidence" value="ECO:0007669"/>
    <property type="project" value="TreeGrafter"/>
</dbReference>
<dbReference type="GO" id="GO:0071028">
    <property type="term" value="P:nuclear mRNA surveillance"/>
    <property type="evidence" value="ECO:0007669"/>
    <property type="project" value="TreeGrafter"/>
</dbReference>
<evidence type="ECO:0000256" key="9">
    <source>
        <dbReference type="ARBA" id="ARBA00030617"/>
    </source>
</evidence>
<evidence type="ECO:0000256" key="4">
    <source>
        <dbReference type="ARBA" id="ARBA00022490"/>
    </source>
</evidence>
<dbReference type="GO" id="GO:0016075">
    <property type="term" value="P:rRNA catabolic process"/>
    <property type="evidence" value="ECO:0007669"/>
    <property type="project" value="TreeGrafter"/>
</dbReference>
<evidence type="ECO:0000313" key="11">
    <source>
        <dbReference type="EMBL" id="WFD03343.1"/>
    </source>
</evidence>
<keyword evidence="8" id="KW-0539">Nucleus</keyword>
<comment type="similarity">
    <text evidence="3">Belongs to the RNase PH family.</text>
</comment>
<keyword evidence="12" id="KW-1185">Reference proteome</keyword>
<evidence type="ECO:0000256" key="7">
    <source>
        <dbReference type="ARBA" id="ARBA00022884"/>
    </source>
</evidence>
<dbReference type="InterPro" id="IPR036345">
    <property type="entry name" value="ExoRNase_PH_dom2_sf"/>
</dbReference>
<keyword evidence="6" id="KW-0271">Exosome</keyword>
<dbReference type="Gene3D" id="3.30.230.70">
    <property type="entry name" value="GHMP Kinase, N-terminal domain"/>
    <property type="match status" value="1"/>
</dbReference>
<accession>A0AAF0E583</accession>
<evidence type="ECO:0000313" key="12">
    <source>
        <dbReference type="Proteomes" id="UP001214603"/>
    </source>
</evidence>